<proteinExistence type="predicted"/>
<feature type="domain" description="HTH lacI-type" evidence="4">
    <location>
        <begin position="2"/>
        <end position="47"/>
    </location>
</feature>
<evidence type="ECO:0000259" key="4">
    <source>
        <dbReference type="PROSITE" id="PS50932"/>
    </source>
</evidence>
<dbReference type="Proteomes" id="UP000009326">
    <property type="component" value="Unassembled WGS sequence"/>
</dbReference>
<dbReference type="PANTHER" id="PTHR30146:SF149">
    <property type="entry name" value="HTH-TYPE TRANSCRIPTIONAL REGULATOR EBGR"/>
    <property type="match status" value="1"/>
</dbReference>
<keyword evidence="8" id="KW-1185">Reference proteome</keyword>
<dbReference type="InterPro" id="IPR000843">
    <property type="entry name" value="HTH_LacI"/>
</dbReference>
<dbReference type="RefSeq" id="WP_008473183.1">
    <property type="nucleotide sequence ID" value="NZ_AYZO01000027.1"/>
</dbReference>
<keyword evidence="3" id="KW-0804">Transcription</keyword>
<keyword evidence="1" id="KW-0805">Transcription regulation</keyword>
<evidence type="ECO:0000256" key="2">
    <source>
        <dbReference type="ARBA" id="ARBA00023125"/>
    </source>
</evidence>
<evidence type="ECO:0000313" key="5">
    <source>
        <dbReference type="EMBL" id="CCI87068.1"/>
    </source>
</evidence>
<dbReference type="PROSITE" id="PS50932">
    <property type="entry name" value="HTH_LACI_2"/>
    <property type="match status" value="1"/>
</dbReference>
<dbReference type="AlphaFoldDB" id="I7LFX4"/>
<dbReference type="PANTHER" id="PTHR30146">
    <property type="entry name" value="LACI-RELATED TRANSCRIPTIONAL REPRESSOR"/>
    <property type="match status" value="1"/>
</dbReference>
<dbReference type="OrthoDB" id="43195at2"/>
<evidence type="ECO:0000313" key="6">
    <source>
        <dbReference type="EMBL" id="KRN10740.1"/>
    </source>
</evidence>
<name>I7LFX4_9LACO</name>
<gene>
    <name evidence="5" type="ORF">BN52_02225</name>
    <name evidence="6" type="ORF">FC38_GL000912</name>
</gene>
<dbReference type="PATRIC" id="fig|1423751.3.peg.946"/>
<dbReference type="EMBL" id="AYZO01000027">
    <property type="protein sequence ID" value="KRN10740.1"/>
    <property type="molecule type" value="Genomic_DNA"/>
</dbReference>
<dbReference type="GO" id="GO:0003700">
    <property type="term" value="F:DNA-binding transcription factor activity"/>
    <property type="evidence" value="ECO:0007669"/>
    <property type="project" value="TreeGrafter"/>
</dbReference>
<reference evidence="5 7" key="1">
    <citation type="submission" date="2012-06" db="EMBL/GenBank/DDBJ databases">
        <title>Draft genome sequence of Lactobacillus gigeriorum CRBIP 24.85T, isolated from chicken crop.</title>
        <authorList>
            <person name="Cousin S."/>
            <person name="Ma L."/>
            <person name="Creno S."/>
            <person name="Clermont D."/>
            <person name="Loux V."/>
            <person name="Bizet C."/>
            <person name="Bouchier C."/>
        </authorList>
    </citation>
    <scope>NUCLEOTIDE SEQUENCE [LARGE SCALE GENOMIC DNA]</scope>
    <source>
        <strain evidence="7">CRBIP 24.85T</strain>
        <strain evidence="5">Type strain: CRBIP 24.85</strain>
    </source>
</reference>
<dbReference type="SUPFAM" id="SSF47413">
    <property type="entry name" value="lambda repressor-like DNA-binding domains"/>
    <property type="match status" value="1"/>
</dbReference>
<dbReference type="InterPro" id="IPR046335">
    <property type="entry name" value="LacI/GalR-like_sensor"/>
</dbReference>
<evidence type="ECO:0000313" key="7">
    <source>
        <dbReference type="Proteomes" id="UP000009326"/>
    </source>
</evidence>
<dbReference type="EMBL" id="CAKC01000046">
    <property type="protein sequence ID" value="CCI87068.1"/>
    <property type="molecule type" value="Genomic_DNA"/>
</dbReference>
<keyword evidence="2" id="KW-0238">DNA-binding</keyword>
<organism evidence="5 7">
    <name type="scientific">Lactobacillus gigeriorum DSM 23908 = CRBIP 24.85</name>
    <dbReference type="NCBI Taxonomy" id="1423751"/>
    <lineage>
        <taxon>Bacteria</taxon>
        <taxon>Bacillati</taxon>
        <taxon>Bacillota</taxon>
        <taxon>Bacilli</taxon>
        <taxon>Lactobacillales</taxon>
        <taxon>Lactobacillaceae</taxon>
        <taxon>Lactobacillus</taxon>
    </lineage>
</organism>
<dbReference type="CDD" id="cd01544">
    <property type="entry name" value="PBP1_GalR"/>
    <property type="match status" value="1"/>
</dbReference>
<reference evidence="6 8" key="2">
    <citation type="journal article" date="2015" name="Genome Announc.">
        <title>Expanding the biotechnology potential of lactobacilli through comparative genomics of 213 strains and associated genera.</title>
        <authorList>
            <person name="Sun Z."/>
            <person name="Harris H.M."/>
            <person name="McCann A."/>
            <person name="Guo C."/>
            <person name="Argimon S."/>
            <person name="Zhang W."/>
            <person name="Yang X."/>
            <person name="Jeffery I.B."/>
            <person name="Cooney J.C."/>
            <person name="Kagawa T.F."/>
            <person name="Liu W."/>
            <person name="Song Y."/>
            <person name="Salvetti E."/>
            <person name="Wrobel A."/>
            <person name="Rasinkangas P."/>
            <person name="Parkhill J."/>
            <person name="Rea M.C."/>
            <person name="O'Sullivan O."/>
            <person name="Ritari J."/>
            <person name="Douillard F.P."/>
            <person name="Paul Ross R."/>
            <person name="Yang R."/>
            <person name="Briner A.E."/>
            <person name="Felis G.E."/>
            <person name="de Vos W.M."/>
            <person name="Barrangou R."/>
            <person name="Klaenhammer T.R."/>
            <person name="Caufield P.W."/>
            <person name="Cui Y."/>
            <person name="Zhang H."/>
            <person name="O'Toole P.W."/>
        </authorList>
    </citation>
    <scope>NUCLEOTIDE SEQUENCE [LARGE SCALE GENOMIC DNA]</scope>
    <source>
        <strain evidence="6 8">DSM 23908</strain>
    </source>
</reference>
<dbReference type="InterPro" id="IPR028082">
    <property type="entry name" value="Peripla_BP_I"/>
</dbReference>
<comment type="caution">
    <text evidence="5">The sequence shown here is derived from an EMBL/GenBank/DDBJ whole genome shotgun (WGS) entry which is preliminary data.</text>
</comment>
<dbReference type="SUPFAM" id="SSF53822">
    <property type="entry name" value="Periplasmic binding protein-like I"/>
    <property type="match status" value="1"/>
</dbReference>
<dbReference type="CDD" id="cd01392">
    <property type="entry name" value="HTH_LacI"/>
    <property type="match status" value="1"/>
</dbReference>
<evidence type="ECO:0000256" key="1">
    <source>
        <dbReference type="ARBA" id="ARBA00023015"/>
    </source>
</evidence>
<dbReference type="Pfam" id="PF13377">
    <property type="entry name" value="Peripla_BP_3"/>
    <property type="match status" value="1"/>
</dbReference>
<sequence length="330" mass="36773">MTTIKEIAEKSGFSQATVSRLLNNDPKLSVSLATRNKILQIATELGYWSRDNKLEPQPNIALLYRVNGGEHLEDEYFALLKKELKKVCENRQVAISTFTDIHELISEAGMYQGFIGVGTAELTYADLLKLKQALPHGVFLDIDPAPQLFNSVKPNLVLTVQDAVDKLIEAGHQRLGFIGAESFNLDHVAQRDEREITFEEYTKFRHVTEAKIYSQGIVSVANGYQLAKRALADKGQLPDAFIVASDTLSVGVLQAFNEAGIKIPEQTAIISINNSEIARYVYPQLSTYNIDQAALSDLALDVLLAEIKNSRRPLIHLTVNTKLIKRKSFM</sequence>
<dbReference type="SMART" id="SM00354">
    <property type="entry name" value="HTH_LACI"/>
    <property type="match status" value="1"/>
</dbReference>
<protein>
    <submittedName>
        <fullName evidence="6">HTH-type transcriptional regulator LacR</fullName>
    </submittedName>
    <submittedName>
        <fullName evidence="5">HTH-type transcriptional repressor GalR</fullName>
    </submittedName>
</protein>
<dbReference type="STRING" id="1423751.FC38_GL000912"/>
<dbReference type="Gene3D" id="3.40.50.2300">
    <property type="match status" value="1"/>
</dbReference>
<accession>I7LFX4</accession>
<dbReference type="GO" id="GO:0000976">
    <property type="term" value="F:transcription cis-regulatory region binding"/>
    <property type="evidence" value="ECO:0007669"/>
    <property type="project" value="TreeGrafter"/>
</dbReference>
<evidence type="ECO:0000313" key="8">
    <source>
        <dbReference type="Proteomes" id="UP000051521"/>
    </source>
</evidence>
<dbReference type="InterPro" id="IPR010982">
    <property type="entry name" value="Lambda_DNA-bd_dom_sf"/>
</dbReference>
<dbReference type="Proteomes" id="UP000051521">
    <property type="component" value="Unassembled WGS sequence"/>
</dbReference>
<dbReference type="Gene3D" id="1.10.260.40">
    <property type="entry name" value="lambda repressor-like DNA-binding domains"/>
    <property type="match status" value="1"/>
</dbReference>
<evidence type="ECO:0000256" key="3">
    <source>
        <dbReference type="ARBA" id="ARBA00023163"/>
    </source>
</evidence>
<dbReference type="Pfam" id="PF00356">
    <property type="entry name" value="LacI"/>
    <property type="match status" value="1"/>
</dbReference>